<comment type="caution">
    <text evidence="2">The sequence shown here is derived from an EMBL/GenBank/DDBJ whole genome shotgun (WGS) entry which is preliminary data.</text>
</comment>
<feature type="transmembrane region" description="Helical" evidence="1">
    <location>
        <begin position="98"/>
        <end position="120"/>
    </location>
</feature>
<evidence type="ECO:0000313" key="3">
    <source>
        <dbReference type="Proteomes" id="UP001501011"/>
    </source>
</evidence>
<proteinExistence type="predicted"/>
<dbReference type="Pfam" id="PF14102">
    <property type="entry name" value="Caps_synth_CapC"/>
    <property type="match status" value="2"/>
</dbReference>
<reference evidence="3" key="1">
    <citation type="journal article" date="2019" name="Int. J. Syst. Evol. Microbiol.">
        <title>The Global Catalogue of Microorganisms (GCM) 10K type strain sequencing project: providing services to taxonomists for standard genome sequencing and annotation.</title>
        <authorList>
            <consortium name="The Broad Institute Genomics Platform"/>
            <consortium name="The Broad Institute Genome Sequencing Center for Infectious Disease"/>
            <person name="Wu L."/>
            <person name="Ma J."/>
        </authorList>
    </citation>
    <scope>NUCLEOTIDE SEQUENCE [LARGE SCALE GENOMIC DNA]</scope>
    <source>
        <strain evidence="3">JCM 17728</strain>
    </source>
</reference>
<accession>A0ABP8IAS7</accession>
<evidence type="ECO:0000256" key="1">
    <source>
        <dbReference type="SAM" id="Phobius"/>
    </source>
</evidence>
<protein>
    <recommendedName>
        <fullName evidence="4">Capsule biosynthesis CapC</fullName>
    </recommendedName>
</protein>
<organism evidence="2 3">
    <name type="scientific">Kangiella marina</name>
    <dbReference type="NCBI Taxonomy" id="1079178"/>
    <lineage>
        <taxon>Bacteria</taxon>
        <taxon>Pseudomonadati</taxon>
        <taxon>Pseudomonadota</taxon>
        <taxon>Gammaproteobacteria</taxon>
        <taxon>Kangiellales</taxon>
        <taxon>Kangiellaceae</taxon>
        <taxon>Kangiella</taxon>
    </lineage>
</organism>
<feature type="transmembrane region" description="Helical" evidence="1">
    <location>
        <begin position="250"/>
        <end position="271"/>
    </location>
</feature>
<keyword evidence="1" id="KW-0812">Transmembrane</keyword>
<feature type="transmembrane region" description="Helical" evidence="1">
    <location>
        <begin position="162"/>
        <end position="186"/>
    </location>
</feature>
<gene>
    <name evidence="2" type="ORF">GCM10023151_01350</name>
</gene>
<feature type="transmembrane region" description="Helical" evidence="1">
    <location>
        <begin position="283"/>
        <end position="301"/>
    </location>
</feature>
<feature type="transmembrane region" description="Helical" evidence="1">
    <location>
        <begin position="132"/>
        <end position="150"/>
    </location>
</feature>
<dbReference type="EMBL" id="BAABFV010000001">
    <property type="protein sequence ID" value="GAA4354875.1"/>
    <property type="molecule type" value="Genomic_DNA"/>
</dbReference>
<feature type="transmembrane region" description="Helical" evidence="1">
    <location>
        <begin position="198"/>
        <end position="219"/>
    </location>
</feature>
<feature type="transmembrane region" description="Helical" evidence="1">
    <location>
        <begin position="226"/>
        <end position="244"/>
    </location>
</feature>
<name>A0ABP8IAS7_9GAMM</name>
<feature type="transmembrane region" description="Helical" evidence="1">
    <location>
        <begin position="20"/>
        <end position="40"/>
    </location>
</feature>
<feature type="transmembrane region" description="Helical" evidence="1">
    <location>
        <begin position="60"/>
        <end position="78"/>
    </location>
</feature>
<dbReference type="Proteomes" id="UP001501011">
    <property type="component" value="Unassembled WGS sequence"/>
</dbReference>
<evidence type="ECO:0008006" key="4">
    <source>
        <dbReference type="Google" id="ProtNLM"/>
    </source>
</evidence>
<sequence length="1053" mass="121563">MLESLFPLNLFPEGSLSSSLVITVWIGVLVVAFFNLRFGWVLSGLVVPGYLVPLLIVKPVSFWVVIFEAIVTYILSRYISDRLTIQLKLSHFFGRDRFFLIILVSVIVRLIFDSTLFPYLSAEISEYTGEPLSIQNDLHSFGLIVIALLANQMWKTGLVRGIFHALTGITITYFIITVVLVNLTNFNVENLSFMYEEISLAILSSPKSYIILLVCAYIASRMNLLYGWEYSGILIPSLLALQWYDPQKILVTFLETFIILGIAVFTMKLPFFANKNFLGAKKIVLFFTIGILYKFALAYYLQWLSPYTKTSDYFAFGYLLSTLIAIKMHDKEYVIHISRATLQTSLTAIILATFIGYSLTFAKINYIEQSDSEQIIIEPHPIENFSSWFNEKKLQFYEVKSEDYVVQPTPKELFLFSDVINQLSRLDNPEQISDEMLISINDFGYRIATYKDYVFLYPARDVSRGMFALNYNPQAQHIILSSPRGIDERLSFDSIFSLFELTNVKYLAISSNPHAVNGDGSSDDLLSSSTFFNQFHNALNKRAILQLRTSTTSDLLLTARKFDDTVTSAGNSYMWVRGDIPVGLNFHRLSELLNSPKVLWKSPQFKNQQRRMSDVPFIELLIDRRVASKLNVLASHNLADVETLDTNLSIKSYLFEELYSNKLAISRRNSESYRVPKEYELNFFYDEILEPVKPLLEKAKSDWTESDFLALQKLNSLASIFNYQYTLYEYDRQNKEYLILSEIDNDERQKHWGLYVFALNSDSDDVIEVPRPLLELGTYEYGVSLFDTSNARALLIAGAHSFTNTDGSSNLLSIQNPTHLFGIVHYLLFNEETLSYRVAHLIRTFNRDQHDISNDVVITEDSNTLQINESQEVRQRLQSMLTGLSIEFSSTDNIQLMFSGNSLTNQLRYHANKSIFTHWISPSLFLSLRLNKSLWWLRKHFQLLEFTYQEGDIAQYFESQELSSERFPAAAKRNLESYLETENIAYLIKVKQRDEYRYSLFLDQPTNQMFLLIKRDNQLVAVRNVNSINDIEIDRTDFSTFLDLRATWLEAPR</sequence>
<dbReference type="RefSeq" id="WP_345291279.1">
    <property type="nucleotide sequence ID" value="NZ_BAABFV010000001.1"/>
</dbReference>
<keyword evidence="1" id="KW-0472">Membrane</keyword>
<evidence type="ECO:0000313" key="2">
    <source>
        <dbReference type="EMBL" id="GAA4354875.1"/>
    </source>
</evidence>
<keyword evidence="1" id="KW-1133">Transmembrane helix</keyword>
<keyword evidence="3" id="KW-1185">Reference proteome</keyword>
<feature type="transmembrane region" description="Helical" evidence="1">
    <location>
        <begin position="341"/>
        <end position="362"/>
    </location>
</feature>
<feature type="transmembrane region" description="Helical" evidence="1">
    <location>
        <begin position="313"/>
        <end position="329"/>
    </location>
</feature>
<dbReference type="InterPro" id="IPR008338">
    <property type="entry name" value="Capsule_biosynth_CapC"/>
</dbReference>